<accession>A0A1Y5PEF9</accession>
<proteinExistence type="predicted"/>
<dbReference type="EMBL" id="FLQS01000034">
    <property type="protein sequence ID" value="SBS77086.1"/>
    <property type="molecule type" value="Genomic_DNA"/>
</dbReference>
<name>A0A1Y5PEF9_9MYCO</name>
<gene>
    <name evidence="1" type="ORF">MHPYR_40088</name>
</gene>
<dbReference type="AlphaFoldDB" id="A0A1Y5PEF9"/>
<organism evidence="1">
    <name type="scientific">uncultured Mycobacterium sp</name>
    <dbReference type="NCBI Taxonomy" id="171292"/>
    <lineage>
        <taxon>Bacteria</taxon>
        <taxon>Bacillati</taxon>
        <taxon>Actinomycetota</taxon>
        <taxon>Actinomycetes</taxon>
        <taxon>Mycobacteriales</taxon>
        <taxon>Mycobacteriaceae</taxon>
        <taxon>Mycobacterium</taxon>
        <taxon>environmental samples</taxon>
    </lineage>
</organism>
<evidence type="ECO:0000313" key="1">
    <source>
        <dbReference type="EMBL" id="SBS77086.1"/>
    </source>
</evidence>
<sequence length="128" mass="13473">MTTVESRAVRGNRASLRALFIASLINPLYGGPDPLDPAGPGRYLWAALLGLNADDEGGWGDHLGPNDAPLPHNWGPHGPIIRDSLAALALVGIASHLGDSVQQRAVLSQAAEILSTQSRQLQETVSSH</sequence>
<reference evidence="1" key="1">
    <citation type="submission" date="2016-03" db="EMBL/GenBank/DDBJ databases">
        <authorList>
            <person name="Ploux O."/>
        </authorList>
    </citation>
    <scope>NUCLEOTIDE SEQUENCE</scope>
    <source>
        <strain evidence="1">UC10</strain>
    </source>
</reference>
<protein>
    <submittedName>
        <fullName evidence="1">Uncharacterized protein</fullName>
    </submittedName>
</protein>